<organism evidence="1 2">
    <name type="scientific">Puniceibacterium sediminis</name>
    <dbReference type="NCBI Taxonomy" id="1608407"/>
    <lineage>
        <taxon>Bacteria</taxon>
        <taxon>Pseudomonadati</taxon>
        <taxon>Pseudomonadota</taxon>
        <taxon>Alphaproteobacteria</taxon>
        <taxon>Rhodobacterales</taxon>
        <taxon>Paracoccaceae</taxon>
        <taxon>Puniceibacterium</taxon>
    </lineage>
</organism>
<reference evidence="1 2" key="1">
    <citation type="submission" date="2017-06" db="EMBL/GenBank/DDBJ databases">
        <authorList>
            <person name="Kim H.J."/>
            <person name="Triplett B.A."/>
        </authorList>
    </citation>
    <scope>NUCLEOTIDE SEQUENCE [LARGE SCALE GENOMIC DNA]</scope>
    <source>
        <strain evidence="1 2">DSM 29052</strain>
    </source>
</reference>
<keyword evidence="2" id="KW-1185">Reference proteome</keyword>
<dbReference type="OrthoDB" id="7819637at2"/>
<name>A0A238WG53_9RHOB</name>
<evidence type="ECO:0000313" key="2">
    <source>
        <dbReference type="Proteomes" id="UP000198417"/>
    </source>
</evidence>
<accession>A0A238WG53</accession>
<dbReference type="EMBL" id="FZNN01000005">
    <property type="protein sequence ID" value="SNR45572.1"/>
    <property type="molecule type" value="Genomic_DNA"/>
</dbReference>
<gene>
    <name evidence="1" type="ORF">SAMN06265370_105210</name>
</gene>
<dbReference type="RefSeq" id="WP_089270008.1">
    <property type="nucleotide sequence ID" value="NZ_FZNN01000005.1"/>
</dbReference>
<dbReference type="AlphaFoldDB" id="A0A238WG53"/>
<evidence type="ECO:0000313" key="1">
    <source>
        <dbReference type="EMBL" id="SNR45572.1"/>
    </source>
</evidence>
<protein>
    <submittedName>
        <fullName evidence="1">Uncharacterized protein</fullName>
    </submittedName>
</protein>
<dbReference type="Proteomes" id="UP000198417">
    <property type="component" value="Unassembled WGS sequence"/>
</dbReference>
<proteinExistence type="predicted"/>
<sequence length="231" mass="26211">MRIERDCFELGEVADEWGITDAEIRYLVANGTLKLSVRLVAQRARLSSMEETQEGEPMWVPFEERVFNGLADLSLRDAFLLVRDGQAVVTDVFLPDSIRLSLRGGDGLLLSHADTLVRREHFDLIQRNVLNQSDSSGKDAFDFRQFVYDGEEFAFTFQQARALEFALNAARAGAPDQHYLEILKAAGSASQRIGSLFSRKPSWTRLLLRTSGRRGWYYLDPAFVVWLTRSA</sequence>